<accession>A0A4Y2CAA8</accession>
<organism evidence="3 4">
    <name type="scientific">Araneus ventricosus</name>
    <name type="common">Orbweaver spider</name>
    <name type="synonym">Epeira ventricosa</name>
    <dbReference type="NCBI Taxonomy" id="182803"/>
    <lineage>
        <taxon>Eukaryota</taxon>
        <taxon>Metazoa</taxon>
        <taxon>Ecdysozoa</taxon>
        <taxon>Arthropoda</taxon>
        <taxon>Chelicerata</taxon>
        <taxon>Arachnida</taxon>
        <taxon>Araneae</taxon>
        <taxon>Araneomorphae</taxon>
        <taxon>Entelegynae</taxon>
        <taxon>Araneoidea</taxon>
        <taxon>Araneidae</taxon>
        <taxon>Araneus</taxon>
    </lineage>
</organism>
<dbReference type="SUPFAM" id="SSF46689">
    <property type="entry name" value="Homeodomain-like"/>
    <property type="match status" value="1"/>
</dbReference>
<evidence type="ECO:0000313" key="3">
    <source>
        <dbReference type="EMBL" id="GBM00718.1"/>
    </source>
</evidence>
<evidence type="ECO:0000256" key="1">
    <source>
        <dbReference type="ARBA" id="ARBA00004123"/>
    </source>
</evidence>
<dbReference type="InterPro" id="IPR009057">
    <property type="entry name" value="Homeodomain-like_sf"/>
</dbReference>
<keyword evidence="4" id="KW-1185">Reference proteome</keyword>
<dbReference type="Pfam" id="PF13358">
    <property type="entry name" value="DDE_3"/>
    <property type="match status" value="1"/>
</dbReference>
<dbReference type="InterPro" id="IPR038717">
    <property type="entry name" value="Tc1-like_DDE_dom"/>
</dbReference>
<comment type="subcellular location">
    <subcellularLocation>
        <location evidence="1">Nucleus</location>
    </subcellularLocation>
</comment>
<name>A0A4Y2CAA8_ARAVE</name>
<dbReference type="AlphaFoldDB" id="A0A4Y2CAA8"/>
<dbReference type="InterPro" id="IPR036397">
    <property type="entry name" value="RNaseH_sf"/>
</dbReference>
<dbReference type="GO" id="GO:0005634">
    <property type="term" value="C:nucleus"/>
    <property type="evidence" value="ECO:0007669"/>
    <property type="project" value="UniProtKB-SubCell"/>
</dbReference>
<dbReference type="OrthoDB" id="6469289at2759"/>
<evidence type="ECO:0000313" key="4">
    <source>
        <dbReference type="Proteomes" id="UP000499080"/>
    </source>
</evidence>
<dbReference type="EMBL" id="BGPR01000160">
    <property type="protein sequence ID" value="GBM00718.1"/>
    <property type="molecule type" value="Genomic_DNA"/>
</dbReference>
<dbReference type="Gene3D" id="3.30.420.10">
    <property type="entry name" value="Ribonuclease H-like superfamily/Ribonuclease H"/>
    <property type="match status" value="1"/>
</dbReference>
<dbReference type="GO" id="GO:0003676">
    <property type="term" value="F:nucleic acid binding"/>
    <property type="evidence" value="ECO:0007669"/>
    <property type="project" value="InterPro"/>
</dbReference>
<feature type="domain" description="Tc1-like transposase DDE" evidence="2">
    <location>
        <begin position="97"/>
        <end position="150"/>
    </location>
</feature>
<sequence>MSRRNHLHDEMRWRAVGMLQVGARQSAVARELNVHRSAIHRLWNHYQRDQNVSRRRTATNGRTDLYVPTRGSVTAVRYRDEILHPLVLSFIAAMGTDAIFMDDNARPHRAGLVRSYLESETIPQMAWPVRSPDLNPIEHVWEISGRWIASSTNSNKPYYRNGHYSVYPLLAFPNSNSVT</sequence>
<reference evidence="3 4" key="1">
    <citation type="journal article" date="2019" name="Sci. Rep.">
        <title>Orb-weaving spider Araneus ventricosus genome elucidates the spidroin gene catalogue.</title>
        <authorList>
            <person name="Kono N."/>
            <person name="Nakamura H."/>
            <person name="Ohtoshi R."/>
            <person name="Moran D.A.P."/>
            <person name="Shinohara A."/>
            <person name="Yoshida Y."/>
            <person name="Fujiwara M."/>
            <person name="Mori M."/>
            <person name="Tomita M."/>
            <person name="Arakawa K."/>
        </authorList>
    </citation>
    <scope>NUCLEOTIDE SEQUENCE [LARGE SCALE GENOMIC DNA]</scope>
</reference>
<protein>
    <recommendedName>
        <fullName evidence="2">Tc1-like transposase DDE domain-containing protein</fullName>
    </recommendedName>
</protein>
<proteinExistence type="predicted"/>
<comment type="caution">
    <text evidence="3">The sequence shown here is derived from an EMBL/GenBank/DDBJ whole genome shotgun (WGS) entry which is preliminary data.</text>
</comment>
<dbReference type="Proteomes" id="UP000499080">
    <property type="component" value="Unassembled WGS sequence"/>
</dbReference>
<evidence type="ECO:0000259" key="2">
    <source>
        <dbReference type="Pfam" id="PF13358"/>
    </source>
</evidence>
<gene>
    <name evidence="3" type="ORF">AVEN_150889_1</name>
</gene>